<dbReference type="AlphaFoldDB" id="A0A6J4GIZ5"/>
<name>A0A6J4GIZ5_9FLAO</name>
<keyword evidence="1" id="KW-0472">Membrane</keyword>
<proteinExistence type="predicted"/>
<reference evidence="2 3" key="1">
    <citation type="submission" date="2020-02" db="EMBL/GenBank/DDBJ databases">
        <authorList>
            <person name="Criscuolo A."/>
        </authorList>
    </citation>
    <scope>NUCLEOTIDE SEQUENCE [LARGE SCALE GENOMIC DNA]</scope>
    <source>
        <strain evidence="2">CIP105534</strain>
    </source>
</reference>
<sequence>MNQNKKSRIILRVYLILSSLLALDCLLYFNRLISLRGYYSDVVLYWLWFLTSFAVIVIFWKKIMAKLLLGGIILAIILSILPLMMPFYAWILSTTSLGLMIDKNLNEKYRAQIVSYSAMAPPWLEVIEKHGLLEKRILKSTDYQLMNDNLNIKIRTAKDIIFNHETDSTLTLTLFYGGPNKTITFNKNNGEVLKIKTN</sequence>
<dbReference type="EMBL" id="CADCSU010000091">
    <property type="protein sequence ID" value="CAA9199052.1"/>
    <property type="molecule type" value="Genomic_DNA"/>
</dbReference>
<dbReference type="Proteomes" id="UP000479938">
    <property type="component" value="Unassembled WGS sequence"/>
</dbReference>
<keyword evidence="1" id="KW-1133">Transmembrane helix</keyword>
<feature type="transmembrane region" description="Helical" evidence="1">
    <location>
        <begin position="9"/>
        <end position="30"/>
    </location>
</feature>
<evidence type="ECO:0000313" key="3">
    <source>
        <dbReference type="Proteomes" id="UP000479938"/>
    </source>
</evidence>
<feature type="transmembrane region" description="Helical" evidence="1">
    <location>
        <begin position="42"/>
        <end position="60"/>
    </location>
</feature>
<keyword evidence="3" id="KW-1185">Reference proteome</keyword>
<evidence type="ECO:0000313" key="2">
    <source>
        <dbReference type="EMBL" id="CAA9199052.1"/>
    </source>
</evidence>
<evidence type="ECO:0000256" key="1">
    <source>
        <dbReference type="SAM" id="Phobius"/>
    </source>
</evidence>
<feature type="transmembrane region" description="Helical" evidence="1">
    <location>
        <begin position="67"/>
        <end position="91"/>
    </location>
</feature>
<keyword evidence="1" id="KW-0812">Transmembrane</keyword>
<protein>
    <submittedName>
        <fullName evidence="2">Uncharacterized protein</fullName>
    </submittedName>
</protein>
<gene>
    <name evidence="2" type="ORF">FLA105534_02385</name>
</gene>
<organism evidence="2 3">
    <name type="scientific">Flavobacterium bizetiae</name>
    <dbReference type="NCBI Taxonomy" id="2704140"/>
    <lineage>
        <taxon>Bacteria</taxon>
        <taxon>Pseudomonadati</taxon>
        <taxon>Bacteroidota</taxon>
        <taxon>Flavobacteriia</taxon>
        <taxon>Flavobacteriales</taxon>
        <taxon>Flavobacteriaceae</taxon>
        <taxon>Flavobacterium</taxon>
    </lineage>
</organism>
<accession>A0A6J4GIZ5</accession>